<reference evidence="2" key="1">
    <citation type="submission" date="2020-05" db="UniProtKB">
        <authorList>
            <consortium name="EnsemblMetazoa"/>
        </authorList>
    </citation>
    <scope>IDENTIFICATION</scope>
    <source>
        <strain evidence="2">BB02</strain>
    </source>
</reference>
<dbReference type="Proteomes" id="UP000076420">
    <property type="component" value="Unassembled WGS sequence"/>
</dbReference>
<gene>
    <name evidence="2" type="primary">106073797</name>
</gene>
<keyword evidence="1" id="KW-0175">Coiled coil</keyword>
<feature type="coiled-coil region" evidence="1">
    <location>
        <begin position="11"/>
        <end position="112"/>
    </location>
</feature>
<protein>
    <submittedName>
        <fullName evidence="2">Uncharacterized protein</fullName>
    </submittedName>
</protein>
<dbReference type="AlphaFoldDB" id="A0A2C9LSU8"/>
<proteinExistence type="predicted"/>
<name>A0A2C9LSU8_BIOGL</name>
<dbReference type="KEGG" id="bgt:106073797"/>
<dbReference type="EnsemblMetazoa" id="BGLB034607-RA">
    <property type="protein sequence ID" value="BGLB034607-PA"/>
    <property type="gene ID" value="BGLB034607"/>
</dbReference>
<evidence type="ECO:0000256" key="1">
    <source>
        <dbReference type="SAM" id="Coils"/>
    </source>
</evidence>
<dbReference type="VEuPathDB" id="VectorBase:BGLB034607"/>
<organism evidence="2 3">
    <name type="scientific">Biomphalaria glabrata</name>
    <name type="common">Bloodfluke planorb</name>
    <name type="synonym">Freshwater snail</name>
    <dbReference type="NCBI Taxonomy" id="6526"/>
    <lineage>
        <taxon>Eukaryota</taxon>
        <taxon>Metazoa</taxon>
        <taxon>Spiralia</taxon>
        <taxon>Lophotrochozoa</taxon>
        <taxon>Mollusca</taxon>
        <taxon>Gastropoda</taxon>
        <taxon>Heterobranchia</taxon>
        <taxon>Euthyneura</taxon>
        <taxon>Panpulmonata</taxon>
        <taxon>Hygrophila</taxon>
        <taxon>Lymnaeoidea</taxon>
        <taxon>Planorbidae</taxon>
        <taxon>Biomphalaria</taxon>
    </lineage>
</organism>
<evidence type="ECO:0000313" key="3">
    <source>
        <dbReference type="Proteomes" id="UP000076420"/>
    </source>
</evidence>
<sequence length="165" mass="19006">MEELSVASSFMSNLKDENIKLSMNLTEHNEKIEDLSDKVYKEIEIVLEFMQKLDNSKESIEKLQEENADYQASLETKRMRPVKELANVATKLETLEDLVQNLQDIIADITNYLGSKVSNDASLSREIDNHLTKASSAFGRHRLRVWRKRSHHNFTLTGIEEANKP</sequence>
<accession>A0A2C9LSU8</accession>
<evidence type="ECO:0000313" key="2">
    <source>
        <dbReference type="EnsemblMetazoa" id="BGLB034607-PA"/>
    </source>
</evidence>